<evidence type="ECO:0008006" key="3">
    <source>
        <dbReference type="Google" id="ProtNLM"/>
    </source>
</evidence>
<reference evidence="2" key="1">
    <citation type="submission" date="2020-04" db="EMBL/GenBank/DDBJ databases">
        <authorList>
            <person name="Beauchamp P."/>
            <person name="Lattanzi R."/>
            <person name="Bidaburu M."/>
            <person name="Columbini C."/>
            <person name="Evard R."/>
            <person name="Fitzgerald S."/>
            <person name="Lopez A.J."/>
            <person name="Braley A."/>
            <person name="Ettinger A.-S.H."/>
            <person name="Anders K.R."/>
            <person name="Garlena R.A."/>
            <person name="Russell D.A."/>
            <person name="Pope W.H."/>
            <person name="Jacobs-Sera D."/>
            <person name="Hatfull G.F."/>
        </authorList>
    </citation>
    <scope>NUCLEOTIDE SEQUENCE [LARGE SCALE GENOMIC DNA]</scope>
</reference>
<name>A0A6M3T8N3_9CAUD</name>
<gene>
    <name evidence="1" type="primary">81</name>
    <name evidence="1" type="ORF">SEA_MARKPHEW_81</name>
</gene>
<dbReference type="Proteomes" id="UP000501459">
    <property type="component" value="Segment"/>
</dbReference>
<proteinExistence type="predicted"/>
<accession>A0A6M3T8N3</accession>
<dbReference type="GeneID" id="60324945"/>
<evidence type="ECO:0000313" key="1">
    <source>
        <dbReference type="EMBL" id="QJD50381.1"/>
    </source>
</evidence>
<evidence type="ECO:0000313" key="2">
    <source>
        <dbReference type="Proteomes" id="UP000501459"/>
    </source>
</evidence>
<sequence length="57" mass="6150">MKRNANVTETEGLNGRVMYQCNGCGTVYTAHGVRAHQSGRFTTGACRPMMVDAEVTA</sequence>
<dbReference type="KEGG" id="vg:60324945"/>
<organism evidence="1 2">
    <name type="scientific">Mycobacterium phage MarkPhew</name>
    <dbReference type="NCBI Taxonomy" id="2725625"/>
    <lineage>
        <taxon>Viruses</taxon>
        <taxon>Duplodnaviria</taxon>
        <taxon>Heunggongvirae</taxon>
        <taxon>Uroviricota</taxon>
        <taxon>Caudoviricetes</taxon>
        <taxon>Weiservirinae</taxon>
        <taxon>Anayavirus</taxon>
        <taxon>Anayavirus markphew</taxon>
    </lineage>
</organism>
<keyword evidence="2" id="KW-1185">Reference proteome</keyword>
<protein>
    <recommendedName>
        <fullName evidence="3">C2H2-type domain-containing protein</fullName>
    </recommendedName>
</protein>
<dbReference type="EMBL" id="MT310859">
    <property type="protein sequence ID" value="QJD50381.1"/>
    <property type="molecule type" value="Genomic_DNA"/>
</dbReference>
<dbReference type="RefSeq" id="YP_009953472.1">
    <property type="nucleotide sequence ID" value="NC_051622.1"/>
</dbReference>